<dbReference type="GO" id="GO:0009295">
    <property type="term" value="C:nucleoid"/>
    <property type="evidence" value="ECO:0007669"/>
    <property type="project" value="TreeGrafter"/>
</dbReference>
<dbReference type="Pfam" id="PF00436">
    <property type="entry name" value="SSB"/>
    <property type="match status" value="1"/>
</dbReference>
<evidence type="ECO:0000313" key="5">
    <source>
        <dbReference type="Proteomes" id="UP000284785"/>
    </source>
</evidence>
<dbReference type="GO" id="GO:0006260">
    <property type="term" value="P:DNA replication"/>
    <property type="evidence" value="ECO:0007669"/>
    <property type="project" value="InterPro"/>
</dbReference>
<keyword evidence="1 2" id="KW-0238">DNA-binding</keyword>
<proteinExistence type="predicted"/>
<evidence type="ECO:0000256" key="1">
    <source>
        <dbReference type="ARBA" id="ARBA00023125"/>
    </source>
</evidence>
<accession>A0A414HPY6</accession>
<organism evidence="4 5">
    <name type="scientific">Bacteroides thetaiotaomicron</name>
    <dbReference type="NCBI Taxonomy" id="818"/>
    <lineage>
        <taxon>Bacteria</taxon>
        <taxon>Pseudomonadati</taxon>
        <taxon>Bacteroidota</taxon>
        <taxon>Bacteroidia</taxon>
        <taxon>Bacteroidales</taxon>
        <taxon>Bacteroidaceae</taxon>
        <taxon>Bacteroides</taxon>
    </lineage>
</organism>
<reference evidence="4 5" key="1">
    <citation type="submission" date="2018-08" db="EMBL/GenBank/DDBJ databases">
        <title>A genome reference for cultivated species of the human gut microbiota.</title>
        <authorList>
            <person name="Zou Y."/>
            <person name="Xue W."/>
            <person name="Luo G."/>
        </authorList>
    </citation>
    <scope>NUCLEOTIDE SEQUENCE [LARGE SCALE GENOMIC DNA]</scope>
    <source>
        <strain evidence="4 5">AM30-26</strain>
    </source>
</reference>
<dbReference type="RefSeq" id="WP_118214488.1">
    <property type="nucleotide sequence ID" value="NZ_QSJP01000006.1"/>
</dbReference>
<dbReference type="AlphaFoldDB" id="A0A414HPY6"/>
<protein>
    <recommendedName>
        <fullName evidence="2">Single-stranded DNA-binding protein</fullName>
    </recommendedName>
</protein>
<dbReference type="InterPro" id="IPR011344">
    <property type="entry name" value="ssDNA-bd"/>
</dbReference>
<dbReference type="PROSITE" id="PS50935">
    <property type="entry name" value="SSB"/>
    <property type="match status" value="1"/>
</dbReference>
<dbReference type="EMBL" id="QSJP01000006">
    <property type="protein sequence ID" value="RHD88953.1"/>
    <property type="molecule type" value="Genomic_DNA"/>
</dbReference>
<dbReference type="InterPro" id="IPR012340">
    <property type="entry name" value="NA-bd_OB-fold"/>
</dbReference>
<dbReference type="PANTHER" id="PTHR10302:SF0">
    <property type="entry name" value="SINGLE-STRANDED DNA-BINDING PROTEIN, MITOCHONDRIAL"/>
    <property type="match status" value="1"/>
</dbReference>
<gene>
    <name evidence="4" type="ORF">DW780_09460</name>
</gene>
<feature type="region of interest" description="Disordered" evidence="3">
    <location>
        <begin position="107"/>
        <end position="148"/>
    </location>
</feature>
<sequence length="148" mass="16054">MIYTHTIGRIGAKDCRVITGTHGTFMAVDIAVDDYSKGKQITTWVRVKSSKENHIRLAEYLTKGRMVLVEGTLTSSIWTDRNGENHIQHSIIADSIAFVNAGKAFDNGQNADATDTPATKARKAAKAEGEAPVPPADAPQDKSEDLPF</sequence>
<dbReference type="InterPro" id="IPR000424">
    <property type="entry name" value="Primosome_PriB/ssb"/>
</dbReference>
<evidence type="ECO:0000256" key="2">
    <source>
        <dbReference type="PIRNR" id="PIRNR002070"/>
    </source>
</evidence>
<dbReference type="Proteomes" id="UP000284785">
    <property type="component" value="Unassembled WGS sequence"/>
</dbReference>
<dbReference type="GO" id="GO:0003697">
    <property type="term" value="F:single-stranded DNA binding"/>
    <property type="evidence" value="ECO:0007669"/>
    <property type="project" value="InterPro"/>
</dbReference>
<evidence type="ECO:0000313" key="4">
    <source>
        <dbReference type="EMBL" id="RHD88953.1"/>
    </source>
</evidence>
<name>A0A414HPY6_BACT4</name>
<comment type="caution">
    <text evidence="4">The sequence shown here is derived from an EMBL/GenBank/DDBJ whole genome shotgun (WGS) entry which is preliminary data.</text>
</comment>
<dbReference type="PIRSF" id="PIRSF002070">
    <property type="entry name" value="SSB"/>
    <property type="match status" value="1"/>
</dbReference>
<dbReference type="CDD" id="cd04496">
    <property type="entry name" value="SSB_OBF"/>
    <property type="match status" value="1"/>
</dbReference>
<dbReference type="SUPFAM" id="SSF50249">
    <property type="entry name" value="Nucleic acid-binding proteins"/>
    <property type="match status" value="1"/>
</dbReference>
<dbReference type="Gene3D" id="2.40.50.140">
    <property type="entry name" value="Nucleic acid-binding proteins"/>
    <property type="match status" value="1"/>
</dbReference>
<feature type="compositionally biased region" description="Basic and acidic residues" evidence="3">
    <location>
        <begin position="139"/>
        <end position="148"/>
    </location>
</feature>
<dbReference type="PANTHER" id="PTHR10302">
    <property type="entry name" value="SINGLE-STRANDED DNA-BINDING PROTEIN"/>
    <property type="match status" value="1"/>
</dbReference>
<evidence type="ECO:0000256" key="3">
    <source>
        <dbReference type="SAM" id="MobiDB-lite"/>
    </source>
</evidence>